<protein>
    <submittedName>
        <fullName evidence="1">Uncharacterized protein</fullName>
    </submittedName>
</protein>
<keyword evidence="2" id="KW-1185">Reference proteome</keyword>
<organism evidence="1 2">
    <name type="scientific">Aphis gossypii</name>
    <name type="common">Cotton aphid</name>
    <dbReference type="NCBI Taxonomy" id="80765"/>
    <lineage>
        <taxon>Eukaryota</taxon>
        <taxon>Metazoa</taxon>
        <taxon>Ecdysozoa</taxon>
        <taxon>Arthropoda</taxon>
        <taxon>Hexapoda</taxon>
        <taxon>Insecta</taxon>
        <taxon>Pterygota</taxon>
        <taxon>Neoptera</taxon>
        <taxon>Paraneoptera</taxon>
        <taxon>Hemiptera</taxon>
        <taxon>Sternorrhyncha</taxon>
        <taxon>Aphidomorpha</taxon>
        <taxon>Aphidoidea</taxon>
        <taxon>Aphididae</taxon>
        <taxon>Aphidini</taxon>
        <taxon>Aphis</taxon>
        <taxon>Aphis</taxon>
    </lineage>
</organism>
<dbReference type="EMBL" id="OU899034">
    <property type="protein sequence ID" value="CAH1709018.1"/>
    <property type="molecule type" value="Genomic_DNA"/>
</dbReference>
<evidence type="ECO:0000313" key="2">
    <source>
        <dbReference type="Proteomes" id="UP001154329"/>
    </source>
</evidence>
<evidence type="ECO:0000313" key="1">
    <source>
        <dbReference type="EMBL" id="CAH1709018.1"/>
    </source>
</evidence>
<proteinExistence type="predicted"/>
<reference evidence="1" key="1">
    <citation type="submission" date="2022-02" db="EMBL/GenBank/DDBJ databases">
        <authorList>
            <person name="King R."/>
        </authorList>
    </citation>
    <scope>NUCLEOTIDE SEQUENCE</scope>
</reference>
<name>A0A9P0IJR5_APHGO</name>
<dbReference type="Proteomes" id="UP001154329">
    <property type="component" value="Chromosome 1"/>
</dbReference>
<reference evidence="1" key="2">
    <citation type="submission" date="2022-10" db="EMBL/GenBank/DDBJ databases">
        <authorList>
            <consortium name="ENA_rothamsted_submissions"/>
            <consortium name="culmorum"/>
            <person name="King R."/>
        </authorList>
    </citation>
    <scope>NUCLEOTIDE SEQUENCE</scope>
</reference>
<accession>A0A9P0IJR5</accession>
<sequence>MRPEGSLRVSL</sequence>
<gene>
    <name evidence="1" type="ORF">APHIGO_LOCUS643</name>
</gene>